<dbReference type="PANTHER" id="PTHR30346">
    <property type="entry name" value="TRANSCRIPTIONAL DUAL REGULATOR HCAR-RELATED"/>
    <property type="match status" value="1"/>
</dbReference>
<dbReference type="InterPro" id="IPR000847">
    <property type="entry name" value="LysR_HTH_N"/>
</dbReference>
<keyword evidence="4" id="KW-0238">DNA-binding</keyword>
<keyword evidence="5" id="KW-0804">Transcription</keyword>
<dbReference type="RefSeq" id="WP_011474994.1">
    <property type="nucleotide sequence ID" value="NC_007925.1"/>
</dbReference>
<evidence type="ECO:0000313" key="8">
    <source>
        <dbReference type="EMBL" id="ABD90116.1"/>
    </source>
</evidence>
<dbReference type="EMBL" id="CP000301">
    <property type="protein sequence ID" value="ABD90116.1"/>
    <property type="molecule type" value="Genomic_DNA"/>
</dbReference>
<dbReference type="KEGG" id="rpc:RPC_4594"/>
<evidence type="ECO:0000256" key="1">
    <source>
        <dbReference type="ARBA" id="ARBA00003502"/>
    </source>
</evidence>
<gene>
    <name evidence="8" type="ordered locus">RPC_4594</name>
</gene>
<dbReference type="InterPro" id="IPR036388">
    <property type="entry name" value="WH-like_DNA-bd_sf"/>
</dbReference>
<proteinExistence type="inferred from homology"/>
<dbReference type="PROSITE" id="PS50931">
    <property type="entry name" value="HTH_LYSR"/>
    <property type="match status" value="1"/>
</dbReference>
<evidence type="ECO:0000259" key="7">
    <source>
        <dbReference type="PROSITE" id="PS50931"/>
    </source>
</evidence>
<evidence type="ECO:0000256" key="5">
    <source>
        <dbReference type="ARBA" id="ARBA00023163"/>
    </source>
</evidence>
<dbReference type="AlphaFoldDB" id="Q20XM0"/>
<dbReference type="SUPFAM" id="SSF46785">
    <property type="entry name" value="Winged helix' DNA-binding domain"/>
    <property type="match status" value="1"/>
</dbReference>
<feature type="region of interest" description="Disordered" evidence="6">
    <location>
        <begin position="295"/>
        <end position="325"/>
    </location>
</feature>
<dbReference type="GO" id="GO:0032993">
    <property type="term" value="C:protein-DNA complex"/>
    <property type="evidence" value="ECO:0007669"/>
    <property type="project" value="TreeGrafter"/>
</dbReference>
<dbReference type="Gene3D" id="3.40.190.10">
    <property type="entry name" value="Periplasmic binding protein-like II"/>
    <property type="match status" value="2"/>
</dbReference>
<dbReference type="eggNOG" id="COG0583">
    <property type="taxonomic scope" value="Bacteria"/>
</dbReference>
<dbReference type="Gene3D" id="1.10.10.10">
    <property type="entry name" value="Winged helix-like DNA-binding domain superfamily/Winged helix DNA-binding domain"/>
    <property type="match status" value="1"/>
</dbReference>
<evidence type="ECO:0000256" key="6">
    <source>
        <dbReference type="SAM" id="MobiDB-lite"/>
    </source>
</evidence>
<dbReference type="InterPro" id="IPR036390">
    <property type="entry name" value="WH_DNA-bd_sf"/>
</dbReference>
<evidence type="ECO:0000256" key="4">
    <source>
        <dbReference type="ARBA" id="ARBA00023125"/>
    </source>
</evidence>
<dbReference type="Pfam" id="PF00126">
    <property type="entry name" value="HTH_1"/>
    <property type="match status" value="1"/>
</dbReference>
<dbReference type="FunFam" id="1.10.10.10:FF:000001">
    <property type="entry name" value="LysR family transcriptional regulator"/>
    <property type="match status" value="1"/>
</dbReference>
<protein>
    <submittedName>
        <fullName evidence="8">Transcriptional regulator, LysR family</fullName>
    </submittedName>
</protein>
<dbReference type="HOGENOM" id="CLU_039613_6_4_5"/>
<dbReference type="InterPro" id="IPR005119">
    <property type="entry name" value="LysR_subst-bd"/>
</dbReference>
<feature type="domain" description="HTH lysR-type" evidence="7">
    <location>
        <begin position="1"/>
        <end position="58"/>
    </location>
</feature>
<accession>Q20XM0</accession>
<sequence length="325" mass="36036">MKIRQIRAFLAVAEDLHFRKAAERLGLTQPALTLAIQALEEEIGVPLLQRDRHDTKLTFAGEVFRGDITEMLASAEQAAERVRRASAGMFNYLKIGFISTATTARFMPRLISEFRRIHPQVELGLQNHVNVDLLAMIESAALDVAFIRLPLVTPHRVEIASVYKERHVLLLPADHPLTQQPSLRVRDLQNAPFIMYSRRNAPGYHDLIMRTLNSNGINPTIAQEVGEMYTLVALVAAGIGIAVAPISARNYNLPGVVLREASWLPAAEIGLAFRKDDSRPASRLFIDLALRTRRENEAASEDEAPTDPSSPAAAALTRRDAAEKE</sequence>
<dbReference type="OrthoDB" id="9811588at2"/>
<dbReference type="Pfam" id="PF03466">
    <property type="entry name" value="LysR_substrate"/>
    <property type="match status" value="1"/>
</dbReference>
<dbReference type="GO" id="GO:0003677">
    <property type="term" value="F:DNA binding"/>
    <property type="evidence" value="ECO:0007669"/>
    <property type="project" value="UniProtKB-KW"/>
</dbReference>
<dbReference type="SUPFAM" id="SSF53850">
    <property type="entry name" value="Periplasmic binding protein-like II"/>
    <property type="match status" value="1"/>
</dbReference>
<evidence type="ECO:0000256" key="2">
    <source>
        <dbReference type="ARBA" id="ARBA00009437"/>
    </source>
</evidence>
<dbReference type="STRING" id="316056.RPC_4594"/>
<comment type="similarity">
    <text evidence="2">Belongs to the LysR transcriptional regulatory family.</text>
</comment>
<evidence type="ECO:0000256" key="3">
    <source>
        <dbReference type="ARBA" id="ARBA00023015"/>
    </source>
</evidence>
<dbReference type="CDD" id="cd08414">
    <property type="entry name" value="PBP2_LTTR_aromatics_like"/>
    <property type="match status" value="1"/>
</dbReference>
<dbReference type="GO" id="GO:0003700">
    <property type="term" value="F:DNA-binding transcription factor activity"/>
    <property type="evidence" value="ECO:0007669"/>
    <property type="project" value="InterPro"/>
</dbReference>
<organism evidence="8">
    <name type="scientific">Rhodopseudomonas palustris (strain BisB18)</name>
    <dbReference type="NCBI Taxonomy" id="316056"/>
    <lineage>
        <taxon>Bacteria</taxon>
        <taxon>Pseudomonadati</taxon>
        <taxon>Pseudomonadota</taxon>
        <taxon>Alphaproteobacteria</taxon>
        <taxon>Hyphomicrobiales</taxon>
        <taxon>Nitrobacteraceae</taxon>
        <taxon>Rhodopseudomonas</taxon>
    </lineage>
</organism>
<keyword evidence="3" id="KW-0805">Transcription regulation</keyword>
<comment type="function">
    <text evidence="1">NodD regulates the expression of the nodABCFE genes which encode other nodulation proteins. NodD is also a negative regulator of its own expression. Binds flavonoids as inducers.</text>
</comment>
<name>Q20XM0_RHOPB</name>
<dbReference type="PANTHER" id="PTHR30346:SF28">
    <property type="entry name" value="HTH-TYPE TRANSCRIPTIONAL REGULATOR CYNR"/>
    <property type="match status" value="1"/>
</dbReference>
<dbReference type="PRINTS" id="PR00039">
    <property type="entry name" value="HTHLYSR"/>
</dbReference>
<reference evidence="8" key="1">
    <citation type="submission" date="2006-03" db="EMBL/GenBank/DDBJ databases">
        <title>Complete sequence of Rhodopseudomonas palustris BisB18.</title>
        <authorList>
            <consortium name="US DOE Joint Genome Institute"/>
            <person name="Copeland A."/>
            <person name="Lucas S."/>
            <person name="Lapidus A."/>
            <person name="Barry K."/>
            <person name="Detter J.C."/>
            <person name="Glavina del Rio T."/>
            <person name="Hammon N."/>
            <person name="Israni S."/>
            <person name="Dalin E."/>
            <person name="Tice H."/>
            <person name="Pitluck S."/>
            <person name="Chain P."/>
            <person name="Malfatti S."/>
            <person name="Shin M."/>
            <person name="Vergez L."/>
            <person name="Schmutz J."/>
            <person name="Larimer F."/>
            <person name="Land M."/>
            <person name="Hauser L."/>
            <person name="Pelletier D.A."/>
            <person name="Kyrpides N."/>
            <person name="Anderson I."/>
            <person name="Oda Y."/>
            <person name="Harwood C.S."/>
            <person name="Richardson P."/>
        </authorList>
    </citation>
    <scope>NUCLEOTIDE SEQUENCE [LARGE SCALE GENOMIC DNA]</scope>
    <source>
        <strain evidence="8">BisB18</strain>
    </source>
</reference>